<evidence type="ECO:0000256" key="1">
    <source>
        <dbReference type="ARBA" id="ARBA00001936"/>
    </source>
</evidence>
<evidence type="ECO:0000256" key="4">
    <source>
        <dbReference type="ARBA" id="ARBA00022842"/>
    </source>
</evidence>
<dbReference type="Gene3D" id="3.60.40.10">
    <property type="entry name" value="PPM-type phosphatase domain"/>
    <property type="match status" value="1"/>
</dbReference>
<dbReference type="InterPro" id="IPR001932">
    <property type="entry name" value="PPM-type_phosphatase-like_dom"/>
</dbReference>
<dbReference type="Pfam" id="PF13672">
    <property type="entry name" value="PP2C_2"/>
    <property type="match status" value="1"/>
</dbReference>
<keyword evidence="9" id="KW-1185">Reference proteome</keyword>
<dbReference type="GO" id="GO:0005739">
    <property type="term" value="C:mitochondrion"/>
    <property type="evidence" value="ECO:0007669"/>
    <property type="project" value="TreeGrafter"/>
</dbReference>
<evidence type="ECO:0000256" key="3">
    <source>
        <dbReference type="ARBA" id="ARBA00006702"/>
    </source>
</evidence>
<comment type="catalytic activity">
    <reaction evidence="7">
        <text>O-phospho-L-seryl-[protein] + H2O = L-seryl-[protein] + phosphate</text>
        <dbReference type="Rhea" id="RHEA:20629"/>
        <dbReference type="Rhea" id="RHEA-COMP:9863"/>
        <dbReference type="Rhea" id="RHEA-COMP:11604"/>
        <dbReference type="ChEBI" id="CHEBI:15377"/>
        <dbReference type="ChEBI" id="CHEBI:29999"/>
        <dbReference type="ChEBI" id="CHEBI:43474"/>
        <dbReference type="ChEBI" id="CHEBI:83421"/>
        <dbReference type="EC" id="3.1.3.16"/>
    </reaction>
</comment>
<dbReference type="PROSITE" id="PS51746">
    <property type="entry name" value="PPM_2"/>
    <property type="match status" value="1"/>
</dbReference>
<dbReference type="InterPro" id="IPR036457">
    <property type="entry name" value="PPM-type-like_dom_sf"/>
</dbReference>
<evidence type="ECO:0000256" key="5">
    <source>
        <dbReference type="ARBA" id="ARBA00022912"/>
    </source>
</evidence>
<dbReference type="Proteomes" id="UP000675881">
    <property type="component" value="Chromosome 5"/>
</dbReference>
<dbReference type="SMART" id="SM00332">
    <property type="entry name" value="PP2Cc"/>
    <property type="match status" value="1"/>
</dbReference>
<reference evidence="8" key="1">
    <citation type="submission" date="2021-02" db="EMBL/GenBank/DDBJ databases">
        <authorList>
            <person name="Bekaert M."/>
        </authorList>
    </citation>
    <scope>NUCLEOTIDE SEQUENCE</scope>
    <source>
        <strain evidence="8">IoA-00</strain>
    </source>
</reference>
<dbReference type="AlphaFoldDB" id="A0A7R8CWA4"/>
<evidence type="ECO:0000313" key="9">
    <source>
        <dbReference type="Proteomes" id="UP000675881"/>
    </source>
</evidence>
<dbReference type="PANTHER" id="PTHR12320:SF1">
    <property type="entry name" value="PROTEIN PHOSPHATASE PTC7 HOMOLOG"/>
    <property type="match status" value="1"/>
</dbReference>
<name>A0A7R8CWA4_LEPSM</name>
<comment type="similarity">
    <text evidence="3 7">Belongs to the PP2C family.</text>
</comment>
<keyword evidence="6 7" id="KW-0464">Manganese</keyword>
<dbReference type="GO" id="GO:0004722">
    <property type="term" value="F:protein serine/threonine phosphatase activity"/>
    <property type="evidence" value="ECO:0007669"/>
    <property type="project" value="UniProtKB-EC"/>
</dbReference>
<comment type="catalytic activity">
    <reaction evidence="7">
        <text>O-phospho-L-threonyl-[protein] + H2O = L-threonyl-[protein] + phosphate</text>
        <dbReference type="Rhea" id="RHEA:47004"/>
        <dbReference type="Rhea" id="RHEA-COMP:11060"/>
        <dbReference type="Rhea" id="RHEA-COMP:11605"/>
        <dbReference type="ChEBI" id="CHEBI:15377"/>
        <dbReference type="ChEBI" id="CHEBI:30013"/>
        <dbReference type="ChEBI" id="CHEBI:43474"/>
        <dbReference type="ChEBI" id="CHEBI:61977"/>
        <dbReference type="EC" id="3.1.3.16"/>
    </reaction>
</comment>
<keyword evidence="7" id="KW-0479">Metal-binding</keyword>
<protein>
    <recommendedName>
        <fullName evidence="7">Protein phosphatase</fullName>
        <ecNumber evidence="7">3.1.3.16</ecNumber>
    </recommendedName>
</protein>
<dbReference type="SUPFAM" id="SSF81606">
    <property type="entry name" value="PP2C-like"/>
    <property type="match status" value="1"/>
</dbReference>
<organism evidence="8 9">
    <name type="scientific">Lepeophtheirus salmonis</name>
    <name type="common">Salmon louse</name>
    <name type="synonym">Caligus salmonis</name>
    <dbReference type="NCBI Taxonomy" id="72036"/>
    <lineage>
        <taxon>Eukaryota</taxon>
        <taxon>Metazoa</taxon>
        <taxon>Ecdysozoa</taxon>
        <taxon>Arthropoda</taxon>
        <taxon>Crustacea</taxon>
        <taxon>Multicrustacea</taxon>
        <taxon>Hexanauplia</taxon>
        <taxon>Copepoda</taxon>
        <taxon>Siphonostomatoida</taxon>
        <taxon>Caligidae</taxon>
        <taxon>Lepeophtheirus</taxon>
    </lineage>
</organism>
<comment type="cofactor">
    <cofactor evidence="2 7">
        <name>Mg(2+)</name>
        <dbReference type="ChEBI" id="CHEBI:18420"/>
    </cofactor>
</comment>
<gene>
    <name evidence="8" type="ORF">LSAA_9494</name>
</gene>
<evidence type="ECO:0000256" key="6">
    <source>
        <dbReference type="ARBA" id="ARBA00023211"/>
    </source>
</evidence>
<dbReference type="InterPro" id="IPR039123">
    <property type="entry name" value="PPTC7"/>
</dbReference>
<proteinExistence type="inferred from homology"/>
<evidence type="ECO:0000256" key="7">
    <source>
        <dbReference type="RuleBase" id="RU366020"/>
    </source>
</evidence>
<dbReference type="OrthoDB" id="60843at2759"/>
<dbReference type="PANTHER" id="PTHR12320">
    <property type="entry name" value="PROTEIN PHOSPHATASE 2C"/>
    <property type="match status" value="1"/>
</dbReference>
<accession>A0A7R8CWA4</accession>
<evidence type="ECO:0000256" key="2">
    <source>
        <dbReference type="ARBA" id="ARBA00001946"/>
    </source>
</evidence>
<comment type="cofactor">
    <cofactor evidence="1 7">
        <name>Mn(2+)</name>
        <dbReference type="ChEBI" id="CHEBI:29035"/>
    </cofactor>
</comment>
<dbReference type="GO" id="GO:0046872">
    <property type="term" value="F:metal ion binding"/>
    <property type="evidence" value="ECO:0007669"/>
    <property type="project" value="UniProtKB-UniRule"/>
</dbReference>
<dbReference type="EC" id="3.1.3.16" evidence="7"/>
<dbReference type="SMART" id="SM00331">
    <property type="entry name" value="PP2C_SIG"/>
    <property type="match status" value="1"/>
</dbReference>
<dbReference type="EMBL" id="HG994584">
    <property type="protein sequence ID" value="CAF2951676.1"/>
    <property type="molecule type" value="Genomic_DNA"/>
</dbReference>
<keyword evidence="7 8" id="KW-0378">Hydrolase</keyword>
<sequence>MRRESTRSIPFTLQSHQLHKYKHPTTELGDLGLFGVTIFLNEDQNFGSEIIKNVTLACSLRVISSNMHAIGCLSRIVSRTLVTGVGRPNGESFKTRSKEETKLVTAVSGFPKLSNAYDIDHIINGQIGDDAYFVTRHLDDWDSRKHVIGVADGVGGWRQYGIDPGQFSSCLMKSCERLVMDGKICSDQPAKLLSQGYQKMQEFSGVKQQIIGSSTACVIILSHRDRMLYAANIGDSGFIIVRDGEVIHKSREQQHHFNTPFQLSLPPSELASEVLSDRPESADKYAFSVQNGDVIMLATDGIFDNVPEALLAQEMATIWGCSDHRRIQQTANSIALIARKLSQDQYFLSPFSRNARANGMDIVGGKQDDLTVLLATVILPT</sequence>
<keyword evidence="5 7" id="KW-0904">Protein phosphatase</keyword>
<evidence type="ECO:0000313" key="8">
    <source>
        <dbReference type="EMBL" id="CAF2951676.1"/>
    </source>
</evidence>
<keyword evidence="4 7" id="KW-0460">Magnesium</keyword>